<comment type="caution">
    <text evidence="1">The sequence shown here is derived from an EMBL/GenBank/DDBJ whole genome shotgun (WGS) entry which is preliminary data.</text>
</comment>
<name>A0ABP7CBE2_9ACTN</name>
<dbReference type="Proteomes" id="UP001500902">
    <property type="component" value="Unassembled WGS sequence"/>
</dbReference>
<proteinExistence type="predicted"/>
<dbReference type="EMBL" id="BAAAZP010000102">
    <property type="protein sequence ID" value="GAA3685942.1"/>
    <property type="molecule type" value="Genomic_DNA"/>
</dbReference>
<evidence type="ECO:0000313" key="1">
    <source>
        <dbReference type="EMBL" id="GAA3685942.1"/>
    </source>
</evidence>
<dbReference type="SUPFAM" id="SSF47413">
    <property type="entry name" value="lambda repressor-like DNA-binding domains"/>
    <property type="match status" value="1"/>
</dbReference>
<evidence type="ECO:0000313" key="2">
    <source>
        <dbReference type="Proteomes" id="UP001500902"/>
    </source>
</evidence>
<organism evidence="1 2">
    <name type="scientific">Nonomuraea antimicrobica</name>
    <dbReference type="NCBI Taxonomy" id="561173"/>
    <lineage>
        <taxon>Bacteria</taxon>
        <taxon>Bacillati</taxon>
        <taxon>Actinomycetota</taxon>
        <taxon>Actinomycetes</taxon>
        <taxon>Streptosporangiales</taxon>
        <taxon>Streptosporangiaceae</taxon>
        <taxon>Nonomuraea</taxon>
    </lineage>
</organism>
<protein>
    <recommendedName>
        <fullName evidence="3">Helix-turn-helix domain-containing protein</fullName>
    </recommendedName>
</protein>
<dbReference type="InterPro" id="IPR010982">
    <property type="entry name" value="Lambda_DNA-bd_dom_sf"/>
</dbReference>
<dbReference type="RefSeq" id="WP_344885143.1">
    <property type="nucleotide sequence ID" value="NZ_BAAAZP010000102.1"/>
</dbReference>
<gene>
    <name evidence="1" type="ORF">GCM10022224_058440</name>
</gene>
<reference evidence="2" key="1">
    <citation type="journal article" date="2019" name="Int. J. Syst. Evol. Microbiol.">
        <title>The Global Catalogue of Microorganisms (GCM) 10K type strain sequencing project: providing services to taxonomists for standard genome sequencing and annotation.</title>
        <authorList>
            <consortium name="The Broad Institute Genomics Platform"/>
            <consortium name="The Broad Institute Genome Sequencing Center for Infectious Disease"/>
            <person name="Wu L."/>
            <person name="Ma J."/>
        </authorList>
    </citation>
    <scope>NUCLEOTIDE SEQUENCE [LARGE SCALE GENOMIC DNA]</scope>
    <source>
        <strain evidence="2">JCM 16904</strain>
    </source>
</reference>
<accession>A0ABP7CBE2</accession>
<evidence type="ECO:0008006" key="3">
    <source>
        <dbReference type="Google" id="ProtNLM"/>
    </source>
</evidence>
<dbReference type="Pfam" id="PF13560">
    <property type="entry name" value="HTH_31"/>
    <property type="match status" value="1"/>
</dbReference>
<sequence length="274" mass="31437">MPSPQRRLDPSIPRERFALELQDLHRAAGKPTQQVLASAMHCSHATVSAILNGHRFPSWEHTRAFVKACVGDESEWRRKWIQADREINADGMPFGSEVAIPESGVVRPAWYLDNEQFYLNAAEGVRATRSRILVTYVRQRPPDHYTSDAAAEYFASVLDWARRPGARSVRRIIGISNREMRDWVHRHYEDTKDIRNYDVRVLRWELEADGINMALFDDSAAFLAFSGVASQELSGFRVDSPEFLRYFVGYFDQLWACGTALERYVSAQDDARPL</sequence>
<keyword evidence="2" id="KW-1185">Reference proteome</keyword>
<dbReference type="CDD" id="cd00093">
    <property type="entry name" value="HTH_XRE"/>
    <property type="match status" value="1"/>
</dbReference>
<dbReference type="InterPro" id="IPR001387">
    <property type="entry name" value="Cro/C1-type_HTH"/>
</dbReference>